<feature type="transmembrane region" description="Helical" evidence="1">
    <location>
        <begin position="97"/>
        <end position="117"/>
    </location>
</feature>
<dbReference type="Pfam" id="PF13687">
    <property type="entry name" value="DUF4153"/>
    <property type="match status" value="1"/>
</dbReference>
<feature type="transmembrane region" description="Helical" evidence="1">
    <location>
        <begin position="281"/>
        <end position="300"/>
    </location>
</feature>
<dbReference type="Proteomes" id="UP000033935">
    <property type="component" value="Unassembled WGS sequence"/>
</dbReference>
<feature type="transmembrane region" description="Helical" evidence="1">
    <location>
        <begin position="312"/>
        <end position="333"/>
    </location>
</feature>
<comment type="caution">
    <text evidence="2">The sequence shown here is derived from an EMBL/GenBank/DDBJ whole genome shotgun (WGS) entry which is preliminary data.</text>
</comment>
<sequence>MVSLKQFTVSLKQTSLQKFFQTLKTLFLRFPLVIIDSVLIAVSSVMLLSVTAYPWSDAVANEKIVDILVHLVAVTALAMPLLAAAQLYTQQRVWKHLWYQIIPSVPVLFGMIIYFFTLPKFSDDLPLVIGIQYIIWTGCAYLLFLVAPFLSRKGLNDSDQWWYWGRLVLKRFLLAVLFAGVLFFGIIFSLQAVRFLLQIKIHEILIPQIWVVLASLVAPWIFLSGLPTVIEHTTHKKTIDAPILGSFVYFILLPLLCVFIFILYLYLGKIVLTWNWPDGGVTHWILAIFLIGLATFFLHHPIRNEHRHLRNIFRVFFALLIPMMVIFFMAFSIRLEAYGLTANRLLMLGLGIWMMFVSLSIALRRSPILPHLILSAIIPFFLFTIGPYSAFNIAQRAQNADLEALLTKYDLPTSDASYVSTQDCQYMMSAFSYLVTFYGVETVEPYIGSWQEKTIHEDTEPKTVFQRKYGLNCQLNTAPYDPDAFLMS</sequence>
<evidence type="ECO:0008006" key="4">
    <source>
        <dbReference type="Google" id="ProtNLM"/>
    </source>
</evidence>
<feature type="transmembrane region" description="Helical" evidence="1">
    <location>
        <begin position="129"/>
        <end position="151"/>
    </location>
</feature>
<feature type="transmembrane region" description="Helical" evidence="1">
    <location>
        <begin position="67"/>
        <end position="85"/>
    </location>
</feature>
<protein>
    <recommendedName>
        <fullName evidence="4">DUF4153 domain-containing protein</fullName>
    </recommendedName>
</protein>
<feature type="transmembrane region" description="Helical" evidence="1">
    <location>
        <begin position="372"/>
        <end position="391"/>
    </location>
</feature>
<feature type="transmembrane region" description="Helical" evidence="1">
    <location>
        <begin position="209"/>
        <end position="230"/>
    </location>
</feature>
<evidence type="ECO:0000313" key="2">
    <source>
        <dbReference type="EMBL" id="KKR04263.1"/>
    </source>
</evidence>
<evidence type="ECO:0000256" key="1">
    <source>
        <dbReference type="SAM" id="Phobius"/>
    </source>
</evidence>
<name>A0A0G0MMC0_9BACT</name>
<reference evidence="2 3" key="1">
    <citation type="journal article" date="2015" name="Nature">
        <title>rRNA introns, odd ribosomes, and small enigmatic genomes across a large radiation of phyla.</title>
        <authorList>
            <person name="Brown C.T."/>
            <person name="Hug L.A."/>
            <person name="Thomas B.C."/>
            <person name="Sharon I."/>
            <person name="Castelle C.J."/>
            <person name="Singh A."/>
            <person name="Wilkins M.J."/>
            <person name="Williams K.H."/>
            <person name="Banfield J.F."/>
        </authorList>
    </citation>
    <scope>NUCLEOTIDE SEQUENCE [LARGE SCALE GENOMIC DNA]</scope>
</reference>
<keyword evidence="1" id="KW-0472">Membrane</keyword>
<feature type="transmembrane region" description="Helical" evidence="1">
    <location>
        <begin position="345"/>
        <end position="363"/>
    </location>
</feature>
<feature type="transmembrane region" description="Helical" evidence="1">
    <location>
        <begin position="242"/>
        <end position="266"/>
    </location>
</feature>
<feature type="transmembrane region" description="Helical" evidence="1">
    <location>
        <begin position="26"/>
        <end position="55"/>
    </location>
</feature>
<feature type="transmembrane region" description="Helical" evidence="1">
    <location>
        <begin position="172"/>
        <end position="197"/>
    </location>
</feature>
<keyword evidence="1" id="KW-1133">Transmembrane helix</keyword>
<gene>
    <name evidence="2" type="ORF">UT30_C0010G0027</name>
</gene>
<dbReference type="AlphaFoldDB" id="A0A0G0MMC0"/>
<evidence type="ECO:0000313" key="3">
    <source>
        <dbReference type="Proteomes" id="UP000033935"/>
    </source>
</evidence>
<proteinExistence type="predicted"/>
<dbReference type="EMBL" id="LBWG01000010">
    <property type="protein sequence ID" value="KKR04263.1"/>
    <property type="molecule type" value="Genomic_DNA"/>
</dbReference>
<dbReference type="InterPro" id="IPR025291">
    <property type="entry name" value="DUF4153"/>
</dbReference>
<organism evidence="2 3">
    <name type="scientific">Candidatus Uhrbacteria bacterium GW2011_GWF2_39_13</name>
    <dbReference type="NCBI Taxonomy" id="1618995"/>
    <lineage>
        <taxon>Bacteria</taxon>
        <taxon>Candidatus Uhriibacteriota</taxon>
    </lineage>
</organism>
<keyword evidence="1" id="KW-0812">Transmembrane</keyword>
<accession>A0A0G0MMC0</accession>